<accession>A0A919GZ61</accession>
<dbReference type="Proteomes" id="UP000600026">
    <property type="component" value="Unassembled WGS sequence"/>
</dbReference>
<gene>
    <name evidence="1" type="ORF">Sxan_49920</name>
</gene>
<dbReference type="EMBL" id="BNEE01000006">
    <property type="protein sequence ID" value="GHI87628.1"/>
    <property type="molecule type" value="Genomic_DNA"/>
</dbReference>
<evidence type="ECO:0000313" key="2">
    <source>
        <dbReference type="Proteomes" id="UP000600026"/>
    </source>
</evidence>
<dbReference type="AlphaFoldDB" id="A0A919GZ61"/>
<evidence type="ECO:0000313" key="1">
    <source>
        <dbReference type="EMBL" id="GHI87628.1"/>
    </source>
</evidence>
<keyword evidence="2" id="KW-1185">Reference proteome</keyword>
<protein>
    <submittedName>
        <fullName evidence="1">Uncharacterized protein</fullName>
    </submittedName>
</protein>
<sequence>MDIRGDTCCAGAAATVSAAARPSAAVGTSRFRARRRPGAASSASFVPFVSFAAFDERIIRCPLLVE</sequence>
<reference evidence="1" key="1">
    <citation type="submission" date="2020-09" db="EMBL/GenBank/DDBJ databases">
        <title>Whole genome shotgun sequence of Streptomyces xanthophaeus NBRC 12829.</title>
        <authorList>
            <person name="Komaki H."/>
            <person name="Tamura T."/>
        </authorList>
    </citation>
    <scope>NUCLEOTIDE SEQUENCE</scope>
    <source>
        <strain evidence="1">NBRC 12829</strain>
    </source>
</reference>
<organism evidence="1 2">
    <name type="scientific">Streptomyces xanthophaeus</name>
    <dbReference type="NCBI Taxonomy" id="67385"/>
    <lineage>
        <taxon>Bacteria</taxon>
        <taxon>Bacillati</taxon>
        <taxon>Actinomycetota</taxon>
        <taxon>Actinomycetes</taxon>
        <taxon>Kitasatosporales</taxon>
        <taxon>Streptomycetaceae</taxon>
        <taxon>Streptomyces</taxon>
    </lineage>
</organism>
<proteinExistence type="predicted"/>
<name>A0A919GZ61_9ACTN</name>
<comment type="caution">
    <text evidence="1">The sequence shown here is derived from an EMBL/GenBank/DDBJ whole genome shotgun (WGS) entry which is preliminary data.</text>
</comment>